<comment type="subcellular location">
    <subcellularLocation>
        <location evidence="1 7">Cell membrane</location>
        <topology evidence="1 7">Multi-pass membrane protein</topology>
    </subcellularLocation>
</comment>
<evidence type="ECO:0000259" key="8">
    <source>
        <dbReference type="PROSITE" id="PS50928"/>
    </source>
</evidence>
<dbReference type="GO" id="GO:0055085">
    <property type="term" value="P:transmembrane transport"/>
    <property type="evidence" value="ECO:0007669"/>
    <property type="project" value="InterPro"/>
</dbReference>
<protein>
    <submittedName>
        <fullName evidence="9">Sugar ABC transporter permease</fullName>
    </submittedName>
</protein>
<evidence type="ECO:0000256" key="2">
    <source>
        <dbReference type="ARBA" id="ARBA00022448"/>
    </source>
</evidence>
<dbReference type="PROSITE" id="PS50928">
    <property type="entry name" value="ABC_TM1"/>
    <property type="match status" value="1"/>
</dbReference>
<dbReference type="Proteomes" id="UP000281547">
    <property type="component" value="Unassembled WGS sequence"/>
</dbReference>
<evidence type="ECO:0000313" key="10">
    <source>
        <dbReference type="Proteomes" id="UP000281547"/>
    </source>
</evidence>
<keyword evidence="6 7" id="KW-0472">Membrane</keyword>
<dbReference type="InterPro" id="IPR035906">
    <property type="entry name" value="MetI-like_sf"/>
</dbReference>
<dbReference type="EMBL" id="RZNJ01000002">
    <property type="protein sequence ID" value="RUT32583.1"/>
    <property type="molecule type" value="Genomic_DNA"/>
</dbReference>
<gene>
    <name evidence="9" type="ORF">EMQ25_05360</name>
</gene>
<feature type="transmembrane region" description="Helical" evidence="7">
    <location>
        <begin position="189"/>
        <end position="214"/>
    </location>
</feature>
<evidence type="ECO:0000256" key="4">
    <source>
        <dbReference type="ARBA" id="ARBA00022692"/>
    </source>
</evidence>
<dbReference type="SUPFAM" id="SSF161098">
    <property type="entry name" value="MetI-like"/>
    <property type="match status" value="1"/>
</dbReference>
<dbReference type="PANTHER" id="PTHR30193:SF37">
    <property type="entry name" value="INNER MEMBRANE ABC TRANSPORTER PERMEASE PROTEIN YCJO"/>
    <property type="match status" value="1"/>
</dbReference>
<feature type="domain" description="ABC transmembrane type-1" evidence="8">
    <location>
        <begin position="102"/>
        <end position="316"/>
    </location>
</feature>
<evidence type="ECO:0000256" key="6">
    <source>
        <dbReference type="ARBA" id="ARBA00023136"/>
    </source>
</evidence>
<feature type="transmembrane region" description="Helical" evidence="7">
    <location>
        <begin position="235"/>
        <end position="257"/>
    </location>
</feature>
<proteinExistence type="inferred from homology"/>
<comment type="similarity">
    <text evidence="7">Belongs to the binding-protein-dependent transport system permease family.</text>
</comment>
<organism evidence="9 10">
    <name type="scientific">Arsenicitalea aurantiaca</name>
    <dbReference type="NCBI Taxonomy" id="1783274"/>
    <lineage>
        <taxon>Bacteria</taxon>
        <taxon>Pseudomonadati</taxon>
        <taxon>Pseudomonadota</taxon>
        <taxon>Alphaproteobacteria</taxon>
        <taxon>Hyphomicrobiales</taxon>
        <taxon>Devosiaceae</taxon>
        <taxon>Arsenicitalea</taxon>
    </lineage>
</organism>
<dbReference type="InterPro" id="IPR051393">
    <property type="entry name" value="ABC_transporter_permease"/>
</dbReference>
<dbReference type="InterPro" id="IPR000515">
    <property type="entry name" value="MetI-like"/>
</dbReference>
<sequence length="326" mass="35927">MKPSTRWTPSSPAPCPAFAGKMTASVPQKDDAPAPLEKVQARAAFWFLLPAYSLYVLFVLLPALATIVFTFLYLDRYTWTAEFVGFDNILYVLADGRFWTSFRNTFYFVFLAAIGNVGLGLVFAAVLDRALPKAMLYILRLAFFLPVLVSTALVSLVWQFIYSSDLGVLNYYITSIGLPRIGWLSDERVAMISVVIMDVWKHFGFFMIILLAALQSIPREITEAAEMDGSGPLATFFFIKIPMIAPVILFCVTYATIGGLQMFESVRILTSGGPGDATTSMVMYMYEQAFSSQDIGAGSAAALVLLITIVIVTLVQLKLGTRAVDQ</sequence>
<dbReference type="PANTHER" id="PTHR30193">
    <property type="entry name" value="ABC TRANSPORTER PERMEASE PROTEIN"/>
    <property type="match status" value="1"/>
</dbReference>
<keyword evidence="10" id="KW-1185">Reference proteome</keyword>
<feature type="transmembrane region" description="Helical" evidence="7">
    <location>
        <begin position="106"/>
        <end position="127"/>
    </location>
</feature>
<accession>A0A433XER8</accession>
<feature type="transmembrane region" description="Helical" evidence="7">
    <location>
        <begin position="139"/>
        <end position="161"/>
    </location>
</feature>
<reference evidence="9 10" key="1">
    <citation type="journal article" date="2016" name="Int. J. Syst. Evol. Microbiol.">
        <title>Arsenicitalea aurantiaca gen. nov., sp. nov., a new member of the family Hyphomicrobiaceae, isolated from high-arsenic sediment.</title>
        <authorList>
            <person name="Mu Y."/>
            <person name="Zhou L."/>
            <person name="Zeng X.C."/>
            <person name="Liu L."/>
            <person name="Pan Y."/>
            <person name="Chen X."/>
            <person name="Wang J."/>
            <person name="Li S."/>
            <person name="Li W.J."/>
            <person name="Wang Y."/>
        </authorList>
    </citation>
    <scope>NUCLEOTIDE SEQUENCE [LARGE SCALE GENOMIC DNA]</scope>
    <source>
        <strain evidence="9 10">42-50</strain>
    </source>
</reference>
<comment type="caution">
    <text evidence="9">The sequence shown here is derived from an EMBL/GenBank/DDBJ whole genome shotgun (WGS) entry which is preliminary data.</text>
</comment>
<name>A0A433XER8_9HYPH</name>
<keyword evidence="4 7" id="KW-0812">Transmembrane</keyword>
<feature type="transmembrane region" description="Helical" evidence="7">
    <location>
        <begin position="52"/>
        <end position="74"/>
    </location>
</feature>
<evidence type="ECO:0000313" key="9">
    <source>
        <dbReference type="EMBL" id="RUT32583.1"/>
    </source>
</evidence>
<keyword evidence="5 7" id="KW-1133">Transmembrane helix</keyword>
<evidence type="ECO:0000256" key="1">
    <source>
        <dbReference type="ARBA" id="ARBA00004651"/>
    </source>
</evidence>
<keyword evidence="3" id="KW-1003">Cell membrane</keyword>
<keyword evidence="2 7" id="KW-0813">Transport</keyword>
<dbReference type="GO" id="GO:0005886">
    <property type="term" value="C:plasma membrane"/>
    <property type="evidence" value="ECO:0007669"/>
    <property type="project" value="UniProtKB-SubCell"/>
</dbReference>
<evidence type="ECO:0000256" key="5">
    <source>
        <dbReference type="ARBA" id="ARBA00022989"/>
    </source>
</evidence>
<dbReference type="AlphaFoldDB" id="A0A433XER8"/>
<dbReference type="Pfam" id="PF00528">
    <property type="entry name" value="BPD_transp_1"/>
    <property type="match status" value="1"/>
</dbReference>
<dbReference type="CDD" id="cd06261">
    <property type="entry name" value="TM_PBP2"/>
    <property type="match status" value="1"/>
</dbReference>
<evidence type="ECO:0000256" key="3">
    <source>
        <dbReference type="ARBA" id="ARBA00022475"/>
    </source>
</evidence>
<dbReference type="Gene3D" id="1.10.3720.10">
    <property type="entry name" value="MetI-like"/>
    <property type="match status" value="1"/>
</dbReference>
<feature type="transmembrane region" description="Helical" evidence="7">
    <location>
        <begin position="295"/>
        <end position="317"/>
    </location>
</feature>
<evidence type="ECO:0000256" key="7">
    <source>
        <dbReference type="RuleBase" id="RU363032"/>
    </source>
</evidence>